<dbReference type="HOGENOM" id="CLU_1017249_0_0_1"/>
<evidence type="ECO:0000256" key="1">
    <source>
        <dbReference type="SAM" id="MobiDB-lite"/>
    </source>
</evidence>
<dbReference type="OrthoDB" id="605656at2759"/>
<dbReference type="AlphaFoldDB" id="A0BRP2"/>
<feature type="compositionally biased region" description="Basic and acidic residues" evidence="1">
    <location>
        <begin position="239"/>
        <end position="251"/>
    </location>
</feature>
<sequence>MQQLGAAHQNVPPETTIPDTAELRYNQVLQPQLKCSNMLKQASSSKSLVSYCEIQQMIITSESMICVSVESVNPIFQQKMVQHLNLTGRMKIAQDGIIPINHMDDGYKVVMPIILQSTSIHINHMNIVIDPIQTDSLINYDHAIGTTQTTSNTAIFKNLDQQHYYYLIDIKFNCNDLEQKIIPELIQEQGLKCNSAIENSNRNEQCVEEMSKLGCEYYKLIGIQFSQHLELRMNRKRESRQPNKEYRKEGSQKTSGIEWLTNCQMKIFMPFWEE</sequence>
<name>A0BRP2_PARTE</name>
<evidence type="ECO:0000313" key="3">
    <source>
        <dbReference type="Proteomes" id="UP000000600"/>
    </source>
</evidence>
<proteinExistence type="predicted"/>
<reference evidence="2 3" key="1">
    <citation type="journal article" date="2006" name="Nature">
        <title>Global trends of whole-genome duplications revealed by the ciliate Paramecium tetraurelia.</title>
        <authorList>
            <consortium name="Genoscope"/>
            <person name="Aury J.-M."/>
            <person name="Jaillon O."/>
            <person name="Duret L."/>
            <person name="Noel B."/>
            <person name="Jubin C."/>
            <person name="Porcel B.M."/>
            <person name="Segurens B."/>
            <person name="Daubin V."/>
            <person name="Anthouard V."/>
            <person name="Aiach N."/>
            <person name="Arnaiz O."/>
            <person name="Billaut A."/>
            <person name="Beisson J."/>
            <person name="Blanc I."/>
            <person name="Bouhouche K."/>
            <person name="Camara F."/>
            <person name="Duharcourt S."/>
            <person name="Guigo R."/>
            <person name="Gogendeau D."/>
            <person name="Katinka M."/>
            <person name="Keller A.-M."/>
            <person name="Kissmehl R."/>
            <person name="Klotz C."/>
            <person name="Koll F."/>
            <person name="Le Moue A."/>
            <person name="Lepere C."/>
            <person name="Malinsky S."/>
            <person name="Nowacki M."/>
            <person name="Nowak J.K."/>
            <person name="Plattner H."/>
            <person name="Poulain J."/>
            <person name="Ruiz F."/>
            <person name="Serrano V."/>
            <person name="Zagulski M."/>
            <person name="Dessen P."/>
            <person name="Betermier M."/>
            <person name="Weissenbach J."/>
            <person name="Scarpelli C."/>
            <person name="Schachter V."/>
            <person name="Sperling L."/>
            <person name="Meyer E."/>
            <person name="Cohen J."/>
            <person name="Wincker P."/>
        </authorList>
    </citation>
    <scope>NUCLEOTIDE SEQUENCE [LARGE SCALE GENOMIC DNA]</scope>
    <source>
        <strain evidence="2 3">Stock d4-2</strain>
    </source>
</reference>
<organism evidence="2 3">
    <name type="scientific">Paramecium tetraurelia</name>
    <dbReference type="NCBI Taxonomy" id="5888"/>
    <lineage>
        <taxon>Eukaryota</taxon>
        <taxon>Sar</taxon>
        <taxon>Alveolata</taxon>
        <taxon>Ciliophora</taxon>
        <taxon>Intramacronucleata</taxon>
        <taxon>Oligohymenophorea</taxon>
        <taxon>Peniculida</taxon>
        <taxon>Parameciidae</taxon>
        <taxon>Paramecium</taxon>
    </lineage>
</organism>
<dbReference type="STRING" id="5888.A0BRP2"/>
<dbReference type="Proteomes" id="UP000000600">
    <property type="component" value="Unassembled WGS sequence"/>
</dbReference>
<dbReference type="EMBL" id="CT868012">
    <property type="protein sequence ID" value="CAK61209.1"/>
    <property type="molecule type" value="Genomic_DNA"/>
</dbReference>
<dbReference type="RefSeq" id="XP_001428607.1">
    <property type="nucleotide sequence ID" value="XM_001428570.1"/>
</dbReference>
<accession>A0BRP2</accession>
<feature type="region of interest" description="Disordered" evidence="1">
    <location>
        <begin position="234"/>
        <end position="253"/>
    </location>
</feature>
<dbReference type="MEROPS" id="M67.A11"/>
<dbReference type="InParanoid" id="A0BRP2"/>
<keyword evidence="3" id="KW-1185">Reference proteome</keyword>
<protein>
    <submittedName>
        <fullName evidence="2">Uncharacterized protein</fullName>
    </submittedName>
</protein>
<gene>
    <name evidence="2" type="ORF">GSPATT00031440001</name>
</gene>
<dbReference type="GeneID" id="5014391"/>
<evidence type="ECO:0000313" key="2">
    <source>
        <dbReference type="EMBL" id="CAK61209.1"/>
    </source>
</evidence>
<dbReference type="KEGG" id="ptm:GSPATT00031440001"/>